<dbReference type="OrthoDB" id="8542820at2"/>
<dbReference type="SUPFAM" id="SSF55729">
    <property type="entry name" value="Acyl-CoA N-acyltransferases (Nat)"/>
    <property type="match status" value="1"/>
</dbReference>
<comment type="caution">
    <text evidence="1">The sequence shown here is derived from an EMBL/GenBank/DDBJ whole genome shotgun (WGS) entry which is preliminary data.</text>
</comment>
<accession>A0A5S4ENK4</accession>
<protein>
    <recommendedName>
        <fullName evidence="3">GNAT family N-acetyltransferase</fullName>
    </recommendedName>
</protein>
<keyword evidence="2" id="KW-1185">Reference proteome</keyword>
<sequence length="334" mass="37175">MASGMTRAGGDCMRIGELSFNRRDIVPEDQSEVLALHNRVFGANATAAWFRWKYGDGGAQATGLWDERGRLLALCGGTPRTLLHAGQAVAAIQLGDVMVAPEVRGLLTRRGPFFQVSRHFYESRIGAARPFQVGFGFASKRHVRLAIALHLAWNEGTLQSIQWWDLAGHPPWGWRCEPLEPASFERAATEAWQAMQEGMSGLSAGCRDIAYLQHRFLARPGYAYRLFRIRRSWSRRTSGILVLRLQGETAHWLDWIGPPEEIGLAARIAQIQAAAAGAQAMTLWASTAICESLKVPPSEESTVAWVGIPCVSMLREEDASRRKWWWMGGDTDFL</sequence>
<evidence type="ECO:0000313" key="1">
    <source>
        <dbReference type="EMBL" id="TMQ76979.1"/>
    </source>
</evidence>
<evidence type="ECO:0000313" key="2">
    <source>
        <dbReference type="Proteomes" id="UP000306324"/>
    </source>
</evidence>
<organism evidence="1 2">
    <name type="scientific">Candidatus Accumulibacter phosphatis</name>
    <dbReference type="NCBI Taxonomy" id="327160"/>
    <lineage>
        <taxon>Bacteria</taxon>
        <taxon>Pseudomonadati</taxon>
        <taxon>Pseudomonadota</taxon>
        <taxon>Betaproteobacteria</taxon>
        <taxon>Candidatus Accumulibacter</taxon>
    </lineage>
</organism>
<dbReference type="EMBL" id="SWAD01000035">
    <property type="protein sequence ID" value="TMQ76979.1"/>
    <property type="molecule type" value="Genomic_DNA"/>
</dbReference>
<proteinExistence type="predicted"/>
<dbReference type="Gene3D" id="3.40.630.30">
    <property type="match status" value="1"/>
</dbReference>
<name>A0A5S4ENK4_9PROT</name>
<dbReference type="AlphaFoldDB" id="A0A5S4ENK4"/>
<dbReference type="Proteomes" id="UP000306324">
    <property type="component" value="Unassembled WGS sequence"/>
</dbReference>
<gene>
    <name evidence="1" type="ORF">ACCUM_3704</name>
</gene>
<reference evidence="1 2" key="1">
    <citation type="submission" date="2019-04" db="EMBL/GenBank/DDBJ databases">
        <title>A novel phosphate-accumulating bacterium identified in bioreactor for phosphate removal from wastewater.</title>
        <authorList>
            <person name="Kotlyarov R.Y."/>
            <person name="Beletsky A.V."/>
            <person name="Kallistova A.Y."/>
            <person name="Dorofeev A.G."/>
            <person name="Nikolaev Y.Y."/>
            <person name="Pimenov N.V."/>
            <person name="Ravin N.V."/>
            <person name="Mardanov A.V."/>
        </authorList>
    </citation>
    <scope>NUCLEOTIDE SEQUENCE [LARGE SCALE GENOMIC DNA]</scope>
    <source>
        <strain evidence="1 2">Bin19</strain>
    </source>
</reference>
<dbReference type="Pfam" id="PF13527">
    <property type="entry name" value="Acetyltransf_9"/>
    <property type="match status" value="1"/>
</dbReference>
<dbReference type="InterPro" id="IPR016181">
    <property type="entry name" value="Acyl_CoA_acyltransferase"/>
</dbReference>
<evidence type="ECO:0008006" key="3">
    <source>
        <dbReference type="Google" id="ProtNLM"/>
    </source>
</evidence>